<dbReference type="PANTHER" id="PTHR34978:SF3">
    <property type="entry name" value="SLR0241 PROTEIN"/>
    <property type="match status" value="1"/>
</dbReference>
<dbReference type="Proteomes" id="UP001149331">
    <property type="component" value="Unassembled WGS sequence"/>
</dbReference>
<dbReference type="Pfam" id="PF00905">
    <property type="entry name" value="Transpeptidase"/>
    <property type="match status" value="1"/>
</dbReference>
<evidence type="ECO:0000313" key="13">
    <source>
        <dbReference type="Proteomes" id="UP000284472"/>
    </source>
</evidence>
<dbReference type="Proteomes" id="UP001296643">
    <property type="component" value="Unassembled WGS sequence"/>
</dbReference>
<proteinExistence type="inferred from homology"/>
<reference evidence="6" key="5">
    <citation type="submission" date="2022-12" db="EMBL/GenBank/DDBJ databases">
        <title>Genome of R. gnavus strain RSHDN_120.</title>
        <authorList>
            <person name="Abdugheni R."/>
        </authorList>
    </citation>
    <scope>NUCLEOTIDE SEQUENCE</scope>
    <source>
        <strain evidence="6">RSHDN_120</strain>
    </source>
</reference>
<keyword evidence="2" id="KW-0812">Transmembrane</keyword>
<dbReference type="EMBL" id="JAAIRM010000039">
    <property type="protein sequence ID" value="NSI20673.1"/>
    <property type="molecule type" value="Genomic_DNA"/>
</dbReference>
<evidence type="ECO:0000313" key="8">
    <source>
        <dbReference type="EMBL" id="RGT36656.1"/>
    </source>
</evidence>
<feature type="transmembrane region" description="Helical" evidence="2">
    <location>
        <begin position="35"/>
        <end position="54"/>
    </location>
</feature>
<dbReference type="NCBIfam" id="NF000326">
    <property type="entry name" value="blaR1_generic"/>
    <property type="match status" value="1"/>
</dbReference>
<evidence type="ECO:0000313" key="12">
    <source>
        <dbReference type="Proteomes" id="UP000283981"/>
    </source>
</evidence>
<dbReference type="EMBL" id="QRIS01000005">
    <property type="protein sequence ID" value="RHG87273.1"/>
    <property type="molecule type" value="Genomic_DNA"/>
</dbReference>
<dbReference type="PANTHER" id="PTHR34978">
    <property type="entry name" value="POSSIBLE SENSOR-TRANSDUCER PROTEIN BLAR"/>
    <property type="match status" value="1"/>
</dbReference>
<evidence type="ECO:0000259" key="4">
    <source>
        <dbReference type="Pfam" id="PF05569"/>
    </source>
</evidence>
<feature type="domain" description="Peptidase M56" evidence="4">
    <location>
        <begin position="6"/>
        <end position="308"/>
    </location>
</feature>
<dbReference type="CDD" id="cd07341">
    <property type="entry name" value="M56_BlaR1_MecR1_like"/>
    <property type="match status" value="1"/>
</dbReference>
<evidence type="ECO:0000313" key="10">
    <source>
        <dbReference type="EMBL" id="RHG87273.1"/>
    </source>
</evidence>
<protein>
    <submittedName>
        <fullName evidence="8">BlaR1 family beta-lactam sensor/signal transducer</fullName>
    </submittedName>
</protein>
<reference evidence="7" key="2">
    <citation type="journal article" date="2020" name="Cell Host Microbe">
        <title>Functional and Genomic Variation between Human-Derived Isolates of Lachnospiraceae Reveals Inter- and Intra-Species Diversity.</title>
        <authorList>
            <person name="Sorbara M.T."/>
            <person name="Littmann E.R."/>
            <person name="Fontana E."/>
            <person name="Moody T.U."/>
            <person name="Kohout C.E."/>
            <person name="Gjonbalaj M."/>
            <person name="Eaton V."/>
            <person name="Seok R."/>
            <person name="Leiner I.M."/>
            <person name="Pamer E.G."/>
        </authorList>
    </citation>
    <scope>NUCLEOTIDE SEQUENCE</scope>
    <source>
        <strain evidence="7">MSK.22.53</strain>
    </source>
</reference>
<feature type="transmembrane region" description="Helical" evidence="2">
    <location>
        <begin position="114"/>
        <end position="135"/>
    </location>
</feature>
<dbReference type="Proteomes" id="UP001297370">
    <property type="component" value="Unassembled WGS sequence"/>
</dbReference>
<organism evidence="8 11">
    <name type="scientific">Mediterraneibacter gnavus</name>
    <name type="common">Ruminococcus gnavus</name>
    <dbReference type="NCBI Taxonomy" id="33038"/>
    <lineage>
        <taxon>Bacteria</taxon>
        <taxon>Bacillati</taxon>
        <taxon>Bacillota</taxon>
        <taxon>Clostridia</taxon>
        <taxon>Lachnospirales</taxon>
        <taxon>Lachnospiraceae</taxon>
        <taxon>Mediterraneibacter</taxon>
    </lineage>
</organism>
<dbReference type="InterPro" id="IPR001460">
    <property type="entry name" value="PCN-bd_Tpept"/>
</dbReference>
<dbReference type="EMBL" id="QRWQ01000016">
    <property type="protein sequence ID" value="RGT36656.1"/>
    <property type="molecule type" value="Genomic_DNA"/>
</dbReference>
<feature type="transmembrane region" description="Helical" evidence="2">
    <location>
        <begin position="326"/>
        <end position="347"/>
    </location>
</feature>
<evidence type="ECO:0000259" key="3">
    <source>
        <dbReference type="Pfam" id="PF00905"/>
    </source>
</evidence>
<dbReference type="EMBL" id="QSIR01000018">
    <property type="protein sequence ID" value="RHD04656.1"/>
    <property type="molecule type" value="Genomic_DNA"/>
</dbReference>
<dbReference type="Proteomes" id="UP000283834">
    <property type="component" value="Unassembled WGS sequence"/>
</dbReference>
<comment type="caution">
    <text evidence="8">The sequence shown here is derived from an EMBL/GenBank/DDBJ whole genome shotgun (WGS) entry which is preliminary data.</text>
</comment>
<evidence type="ECO:0000313" key="6">
    <source>
        <dbReference type="EMBL" id="MDE1203661.1"/>
    </source>
</evidence>
<dbReference type="Pfam" id="PF05569">
    <property type="entry name" value="Peptidase_M56"/>
    <property type="match status" value="1"/>
</dbReference>
<feature type="transmembrane region" description="Helical" evidence="2">
    <location>
        <begin position="6"/>
        <end position="23"/>
    </location>
</feature>
<dbReference type="SUPFAM" id="SSF56601">
    <property type="entry name" value="beta-lactamase/transpeptidase-like"/>
    <property type="match status" value="1"/>
</dbReference>
<dbReference type="EMBL" id="JAPZEG010000009">
    <property type="protein sequence ID" value="MDE1203661.1"/>
    <property type="molecule type" value="Genomic_DNA"/>
</dbReference>
<evidence type="ECO:0000256" key="2">
    <source>
        <dbReference type="SAM" id="Phobius"/>
    </source>
</evidence>
<reference evidence="5" key="4">
    <citation type="submission" date="2021-10" db="EMBL/GenBank/DDBJ databases">
        <title>Collection of gut derived symbiotic bacterial strains cultured from healthy donors.</title>
        <authorList>
            <person name="Lin H."/>
            <person name="Littmann E."/>
            <person name="Claire K."/>
            <person name="Pamer E."/>
        </authorList>
    </citation>
    <scope>NUCLEOTIDE SEQUENCE</scope>
    <source>
        <strain evidence="5">MSK.23.18</strain>
    </source>
</reference>
<comment type="similarity">
    <text evidence="1">Belongs to the peptidase M56 family.</text>
</comment>
<evidence type="ECO:0000313" key="11">
    <source>
        <dbReference type="Proteomes" id="UP000283834"/>
    </source>
</evidence>
<reference evidence="7" key="3">
    <citation type="submission" date="2020-02" db="EMBL/GenBank/DDBJ databases">
        <authorList>
            <person name="Littmann E."/>
            <person name="Sorbara M."/>
        </authorList>
    </citation>
    <scope>NUCLEOTIDE SEQUENCE</scope>
    <source>
        <strain evidence="7">MSK.22.53</strain>
    </source>
</reference>
<reference evidence="11 12" key="1">
    <citation type="submission" date="2018-08" db="EMBL/GenBank/DDBJ databases">
        <title>A genome reference for cultivated species of the human gut microbiota.</title>
        <authorList>
            <person name="Zou Y."/>
            <person name="Xue W."/>
            <person name="Luo G."/>
        </authorList>
    </citation>
    <scope>NUCLEOTIDE SEQUENCE [LARGE SCALE GENOMIC DNA]</scope>
    <source>
        <strain evidence="8 11">AF19-16AC</strain>
        <strain evidence="10 12">AM21-18</strain>
        <strain evidence="9 13">AM32-6</strain>
    </source>
</reference>
<feature type="transmembrane region" description="Helical" evidence="2">
    <location>
        <begin position="172"/>
        <end position="190"/>
    </location>
</feature>
<evidence type="ECO:0000313" key="9">
    <source>
        <dbReference type="EMBL" id="RHD04656.1"/>
    </source>
</evidence>
<gene>
    <name evidence="8" type="primary">blaR1</name>
    <name evidence="10" type="ORF">DW243_03970</name>
    <name evidence="9" type="ORF">DW812_11940</name>
    <name evidence="8" type="ORF">DWX36_13520</name>
    <name evidence="7" type="ORF">G4958_15290</name>
    <name evidence="5" type="ORF">LIQ08_16615</name>
    <name evidence="6" type="ORF">O4N78_08785</name>
</gene>
<dbReference type="Proteomes" id="UP000284472">
    <property type="component" value="Unassembled WGS sequence"/>
</dbReference>
<accession>A0A3E4K671</accession>
<dbReference type="GO" id="GO:0008658">
    <property type="term" value="F:penicillin binding"/>
    <property type="evidence" value="ECO:0007669"/>
    <property type="project" value="InterPro"/>
</dbReference>
<keyword evidence="2" id="KW-0472">Membrane</keyword>
<dbReference type="Proteomes" id="UP000283981">
    <property type="component" value="Unassembled WGS sequence"/>
</dbReference>
<dbReference type="InterPro" id="IPR052173">
    <property type="entry name" value="Beta-lactam_resp_regulator"/>
</dbReference>
<dbReference type="InterPro" id="IPR012338">
    <property type="entry name" value="Beta-lactam/transpept-like"/>
</dbReference>
<dbReference type="Gene3D" id="3.40.710.10">
    <property type="entry name" value="DD-peptidase/beta-lactamase superfamily"/>
    <property type="match status" value="1"/>
</dbReference>
<name>A0A3E4K671_MEDGN</name>
<dbReference type="AlphaFoldDB" id="A0A3E4K671"/>
<evidence type="ECO:0000313" key="7">
    <source>
        <dbReference type="EMBL" id="NSI20673.1"/>
    </source>
</evidence>
<dbReference type="RefSeq" id="WP_004613116.1">
    <property type="nucleotide sequence ID" value="NZ_BAABXJ010000001.1"/>
</dbReference>
<evidence type="ECO:0000313" key="5">
    <source>
        <dbReference type="EMBL" id="MCB5620756.1"/>
    </source>
</evidence>
<evidence type="ECO:0000256" key="1">
    <source>
        <dbReference type="ARBA" id="ARBA00011075"/>
    </source>
</evidence>
<feature type="transmembrane region" description="Helical" evidence="2">
    <location>
        <begin position="225"/>
        <end position="247"/>
    </location>
</feature>
<dbReference type="EMBL" id="JAJBOM010000033">
    <property type="protein sequence ID" value="MCB5620756.1"/>
    <property type="molecule type" value="Genomic_DNA"/>
</dbReference>
<keyword evidence="2" id="KW-1133">Transmembrane helix</keyword>
<sequence length="596" mass="68862">MFSIHFLLCNLTISILLGIILLLKKLLKNYITTNSRYYLWYIFVCALIIPFIPFKNIGPHQLLIKLQHFFQQDTGKIVNTSTKQLDDINLSVQLGTSDFASAQDNFNLYDLDKYLFAIWIIGCLFTLVYFIYNIVKIHLIQKKAFLITSENEPELYQQYISCHEKLKIRRHVALYASCNISSPVSYGLLYPKVIIPQDMDILLSEQDVYYIFLHELQHYKHKDAALNYISCILQIIYWFNPFIWYGFHILQKDREIACDNSVINIIGKNNCIDYGYTLIRYAEKMQHNAFLSPLSRLGGEKKVIIDRIKEIANYQKISKKHKRNSIVILVFACVLVYCISPLLTVYASRDSSNNLTSQNIDDIDLSSYFSKTSGSFVIYDMTNDRYKIYNKDLSTKRVSPDSTYKIYSGLFALEEGVINYNSSNQHWDGTNYYFDSWNKDQTLTTALRNSVNWYFQNLDTQIGYQTLYSYYNKISYGNCDLSAGIEDYWSESSLKISPVEQVILLSELLENKWEFEEKNIQAIKDALFISDTSIGKLYGKTGTGSLNGQNTNGWFIGFIEHGENTYCFATNLQNSENATGSAASEITIEILNSLFS</sequence>
<dbReference type="InterPro" id="IPR008756">
    <property type="entry name" value="Peptidase_M56"/>
</dbReference>
<feature type="domain" description="Penicillin-binding protein transpeptidase" evidence="3">
    <location>
        <begin position="383"/>
        <end position="591"/>
    </location>
</feature>